<evidence type="ECO:0000313" key="10">
    <source>
        <dbReference type="EMBL" id="TCS89218.1"/>
    </source>
</evidence>
<dbReference type="OrthoDB" id="9800416at2"/>
<feature type="transmembrane region" description="Helical" evidence="8">
    <location>
        <begin position="216"/>
        <end position="242"/>
    </location>
</feature>
<dbReference type="InterPro" id="IPR036259">
    <property type="entry name" value="MFS_trans_sf"/>
</dbReference>
<reference evidence="10 11" key="1">
    <citation type="submission" date="2019-03" db="EMBL/GenBank/DDBJ databases">
        <title>Genomic Encyclopedia of Type Strains, Phase IV (KMG-IV): sequencing the most valuable type-strain genomes for metagenomic binning, comparative biology and taxonomic classification.</title>
        <authorList>
            <person name="Goeker M."/>
        </authorList>
    </citation>
    <scope>NUCLEOTIDE SEQUENCE [LARGE SCALE GENOMIC DNA]</scope>
    <source>
        <strain evidence="10 11">DSM 21100</strain>
    </source>
</reference>
<dbReference type="RefSeq" id="WP_132128301.1">
    <property type="nucleotide sequence ID" value="NZ_CP042432.1"/>
</dbReference>
<evidence type="ECO:0000256" key="7">
    <source>
        <dbReference type="ARBA" id="ARBA00023136"/>
    </source>
</evidence>
<dbReference type="FunFam" id="1.20.1720.10:FF:000005">
    <property type="entry name" value="Bcr/CflA family efflux transporter"/>
    <property type="match status" value="1"/>
</dbReference>
<evidence type="ECO:0000256" key="1">
    <source>
        <dbReference type="ARBA" id="ARBA00004651"/>
    </source>
</evidence>
<keyword evidence="3" id="KW-0813">Transport</keyword>
<dbReference type="InterPro" id="IPR011701">
    <property type="entry name" value="MFS"/>
</dbReference>
<dbReference type="GO" id="GO:0005886">
    <property type="term" value="C:plasma membrane"/>
    <property type="evidence" value="ECO:0007669"/>
    <property type="project" value="UniProtKB-SubCell"/>
</dbReference>
<dbReference type="EMBL" id="SMAD01000002">
    <property type="protein sequence ID" value="TCS89218.1"/>
    <property type="molecule type" value="Genomic_DNA"/>
</dbReference>
<feature type="transmembrane region" description="Helical" evidence="8">
    <location>
        <begin position="344"/>
        <end position="363"/>
    </location>
</feature>
<evidence type="ECO:0000313" key="11">
    <source>
        <dbReference type="Proteomes" id="UP000295807"/>
    </source>
</evidence>
<sequence>MTQKKYLSLILILGSLVALGPFSIDMYLPGFKAIARDLLTTESRVSWSLSSYFIGLSAGQLLYGPLLDRFGRKKPLYVGLAVYVLASAGCVLVKDIDTFIWLRFLQALGGCSAGVAAIAMVRDLFPVKDNAKVFSLLMLVLGVSPMIAPTVGGYVTVAFGWHAVFLILLVLGLINLAASWLWLPEVYKADTSMSLKPKPIISNFLAVLREPQFSTYAIAGALAFAGLFVYVTSSPVLFMSIFNVGEKTYGWIFALLSVGFIGGSQVNTLLLKKFKSEQLIYAALSGQAATAIIFLAGSIGGWFGLTETILLLFIFLSCLGITNPNAAALSMAPFSRNAGSASSMMGALQMGLGAFASACIGFFEQQTVLPMVSIMAATSLLGLGVLARFRASQRAANDPGLPGCS</sequence>
<evidence type="ECO:0000256" key="8">
    <source>
        <dbReference type="SAM" id="Phobius"/>
    </source>
</evidence>
<feature type="transmembrane region" description="Helical" evidence="8">
    <location>
        <begin position="248"/>
        <end position="267"/>
    </location>
</feature>
<dbReference type="AlphaFoldDB" id="A0A4R3KVM5"/>
<feature type="transmembrane region" description="Helical" evidence="8">
    <location>
        <begin position="133"/>
        <end position="155"/>
    </location>
</feature>
<feature type="transmembrane region" description="Helical" evidence="8">
    <location>
        <begin position="369"/>
        <end position="387"/>
    </location>
</feature>
<dbReference type="GO" id="GO:0015385">
    <property type="term" value="F:sodium:proton antiporter activity"/>
    <property type="evidence" value="ECO:0007669"/>
    <property type="project" value="TreeGrafter"/>
</dbReference>
<dbReference type="Proteomes" id="UP000295807">
    <property type="component" value="Unassembled WGS sequence"/>
</dbReference>
<feature type="transmembrane region" description="Helical" evidence="8">
    <location>
        <begin position="76"/>
        <end position="94"/>
    </location>
</feature>
<dbReference type="InterPro" id="IPR004812">
    <property type="entry name" value="Efflux_drug-R_Bcr/CmlA"/>
</dbReference>
<dbReference type="PROSITE" id="PS50850">
    <property type="entry name" value="MFS"/>
    <property type="match status" value="1"/>
</dbReference>
<keyword evidence="7 8" id="KW-0472">Membrane</keyword>
<dbReference type="InterPro" id="IPR020846">
    <property type="entry name" value="MFS_dom"/>
</dbReference>
<evidence type="ECO:0000256" key="6">
    <source>
        <dbReference type="ARBA" id="ARBA00022989"/>
    </source>
</evidence>
<dbReference type="NCBIfam" id="TIGR00710">
    <property type="entry name" value="efflux_Bcr_CflA"/>
    <property type="match status" value="1"/>
</dbReference>
<keyword evidence="11" id="KW-1185">Reference proteome</keyword>
<feature type="domain" description="Major facilitator superfamily (MFS) profile" evidence="9">
    <location>
        <begin position="9"/>
        <end position="394"/>
    </location>
</feature>
<dbReference type="SUPFAM" id="SSF103473">
    <property type="entry name" value="MFS general substrate transporter"/>
    <property type="match status" value="1"/>
</dbReference>
<accession>A0A4R3KVM5</accession>
<comment type="caution">
    <text evidence="10">The sequence shown here is derived from an EMBL/GenBank/DDBJ whole genome shotgun (WGS) entry which is preliminary data.</text>
</comment>
<dbReference type="Pfam" id="PF07690">
    <property type="entry name" value="MFS_1"/>
    <property type="match status" value="1"/>
</dbReference>
<evidence type="ECO:0000256" key="2">
    <source>
        <dbReference type="ARBA" id="ARBA00006236"/>
    </source>
</evidence>
<protein>
    <submittedName>
        <fullName evidence="10">DHA1 family bicyclomycin/chloramphenicol resistance-like MFS transporter</fullName>
    </submittedName>
</protein>
<feature type="transmembrane region" description="Helical" evidence="8">
    <location>
        <begin position="161"/>
        <end position="183"/>
    </location>
</feature>
<keyword evidence="4" id="KW-1003">Cell membrane</keyword>
<feature type="transmembrane region" description="Helical" evidence="8">
    <location>
        <begin position="279"/>
        <end position="303"/>
    </location>
</feature>
<feature type="transmembrane region" description="Helical" evidence="8">
    <location>
        <begin position="100"/>
        <end position="121"/>
    </location>
</feature>
<dbReference type="PANTHER" id="PTHR23502:SF132">
    <property type="entry name" value="POLYAMINE TRANSPORTER 2-RELATED"/>
    <property type="match status" value="1"/>
</dbReference>
<dbReference type="CDD" id="cd17320">
    <property type="entry name" value="MFS_MdfA_MDR_like"/>
    <property type="match status" value="1"/>
</dbReference>
<evidence type="ECO:0000259" key="9">
    <source>
        <dbReference type="PROSITE" id="PS50850"/>
    </source>
</evidence>
<dbReference type="GO" id="GO:1990961">
    <property type="term" value="P:xenobiotic detoxification by transmembrane export across the plasma membrane"/>
    <property type="evidence" value="ECO:0007669"/>
    <property type="project" value="InterPro"/>
</dbReference>
<evidence type="ECO:0000256" key="5">
    <source>
        <dbReference type="ARBA" id="ARBA00022692"/>
    </source>
</evidence>
<dbReference type="PANTHER" id="PTHR23502">
    <property type="entry name" value="MAJOR FACILITATOR SUPERFAMILY"/>
    <property type="match status" value="1"/>
</dbReference>
<gene>
    <name evidence="10" type="ORF">EDD80_102412</name>
</gene>
<comment type="similarity">
    <text evidence="2">Belongs to the major facilitator superfamily. Bcr/CmlA family.</text>
</comment>
<feature type="transmembrane region" description="Helical" evidence="8">
    <location>
        <begin position="309"/>
        <end position="332"/>
    </location>
</feature>
<comment type="subcellular location">
    <subcellularLocation>
        <location evidence="1">Cell membrane</location>
        <topology evidence="1">Multi-pass membrane protein</topology>
    </subcellularLocation>
</comment>
<proteinExistence type="inferred from homology"/>
<dbReference type="GO" id="GO:0042910">
    <property type="term" value="F:xenobiotic transmembrane transporter activity"/>
    <property type="evidence" value="ECO:0007669"/>
    <property type="project" value="InterPro"/>
</dbReference>
<evidence type="ECO:0000256" key="3">
    <source>
        <dbReference type="ARBA" id="ARBA00022448"/>
    </source>
</evidence>
<evidence type="ECO:0000256" key="4">
    <source>
        <dbReference type="ARBA" id="ARBA00022475"/>
    </source>
</evidence>
<keyword evidence="6 8" id="KW-1133">Transmembrane helix</keyword>
<feature type="transmembrane region" description="Helical" evidence="8">
    <location>
        <begin position="45"/>
        <end position="64"/>
    </location>
</feature>
<dbReference type="Gene3D" id="1.20.1720.10">
    <property type="entry name" value="Multidrug resistance protein D"/>
    <property type="match status" value="1"/>
</dbReference>
<name>A0A4R3KVM5_9SPHI</name>
<keyword evidence="5 8" id="KW-0812">Transmembrane</keyword>
<organism evidence="10 11">
    <name type="scientific">Anseongella ginsenosidimutans</name>
    <dbReference type="NCBI Taxonomy" id="496056"/>
    <lineage>
        <taxon>Bacteria</taxon>
        <taxon>Pseudomonadati</taxon>
        <taxon>Bacteroidota</taxon>
        <taxon>Sphingobacteriia</taxon>
        <taxon>Sphingobacteriales</taxon>
        <taxon>Sphingobacteriaceae</taxon>
        <taxon>Anseongella</taxon>
    </lineage>
</organism>